<accession>A0A0E9WS83</accession>
<reference evidence="1" key="2">
    <citation type="journal article" date="2015" name="Fish Shellfish Immunol.">
        <title>Early steps in the European eel (Anguilla anguilla)-Vibrio vulnificus interaction in the gills: Role of the RtxA13 toxin.</title>
        <authorList>
            <person name="Callol A."/>
            <person name="Pajuelo D."/>
            <person name="Ebbesson L."/>
            <person name="Teles M."/>
            <person name="MacKenzie S."/>
            <person name="Amaro C."/>
        </authorList>
    </citation>
    <scope>NUCLEOTIDE SEQUENCE</scope>
</reference>
<dbReference type="EMBL" id="GBXM01016254">
    <property type="protein sequence ID" value="JAH92323.1"/>
    <property type="molecule type" value="Transcribed_RNA"/>
</dbReference>
<dbReference type="AlphaFoldDB" id="A0A0E9WS83"/>
<proteinExistence type="predicted"/>
<name>A0A0E9WS83_ANGAN</name>
<protein>
    <submittedName>
        <fullName evidence="1">Uncharacterized protein</fullName>
    </submittedName>
</protein>
<evidence type="ECO:0000313" key="1">
    <source>
        <dbReference type="EMBL" id="JAH92323.1"/>
    </source>
</evidence>
<organism evidence="1">
    <name type="scientific">Anguilla anguilla</name>
    <name type="common">European freshwater eel</name>
    <name type="synonym">Muraena anguilla</name>
    <dbReference type="NCBI Taxonomy" id="7936"/>
    <lineage>
        <taxon>Eukaryota</taxon>
        <taxon>Metazoa</taxon>
        <taxon>Chordata</taxon>
        <taxon>Craniata</taxon>
        <taxon>Vertebrata</taxon>
        <taxon>Euteleostomi</taxon>
        <taxon>Actinopterygii</taxon>
        <taxon>Neopterygii</taxon>
        <taxon>Teleostei</taxon>
        <taxon>Anguilliformes</taxon>
        <taxon>Anguillidae</taxon>
        <taxon>Anguilla</taxon>
    </lineage>
</organism>
<reference evidence="1" key="1">
    <citation type="submission" date="2014-11" db="EMBL/GenBank/DDBJ databases">
        <authorList>
            <person name="Amaro Gonzalez C."/>
        </authorList>
    </citation>
    <scope>NUCLEOTIDE SEQUENCE</scope>
</reference>
<sequence>MKHQTETGSDLMTISHNKDRMYIYLLAISQNTKKVNFQQLSRVTELKRGKK</sequence>